<dbReference type="Gene3D" id="3.60.10.10">
    <property type="entry name" value="Endonuclease/exonuclease/phosphatase"/>
    <property type="match status" value="1"/>
</dbReference>
<gene>
    <name evidence="3" type="ORF">QYT958_LOCUS18513</name>
</gene>
<evidence type="ECO:0000259" key="2">
    <source>
        <dbReference type="Pfam" id="PF14529"/>
    </source>
</evidence>
<dbReference type="InterPro" id="IPR005135">
    <property type="entry name" value="Endo/exonuclease/phosphatase"/>
</dbReference>
<protein>
    <recommendedName>
        <fullName evidence="2">Endonuclease/exonuclease/phosphatase domain-containing protein</fullName>
    </recommendedName>
</protein>
<feature type="compositionally biased region" description="Polar residues" evidence="1">
    <location>
        <begin position="15"/>
        <end position="36"/>
    </location>
</feature>
<dbReference type="Proteomes" id="UP000663848">
    <property type="component" value="Unassembled WGS sequence"/>
</dbReference>
<dbReference type="AlphaFoldDB" id="A0A821J090"/>
<sequence length="1012" mass="116967">MRRGINDNFRDNKKGSSSTNLKLSNISFNKMPKSNQQTTVSAFEASGTYNLEEMIAFIRQNPNVAFGVHEHHTHHTHPRPINAPAQSSTPQTPKRNLDSSDNDGAQISKQQRVLSNGKQKKTREMNFSKVPSPVHQMNNNIQLNHPRQQASVQQQHRIPFEQPSDISAARVIEDYFKQQGIAISFSLVGHAGNKLKLEVNNKESYATLINTDKWPSQVNNINITMSKPKFTPDSFALVVRYVPLQYDDEFVKEEIKRNLQSVENIRQIQYRFQRRTNDSRFVIKDLDGYNSTLKLGHMRDKCNGEYSRCRICLVNLINGQTHVCSNTVRCAQCDGEHHSLSSECEKVVEYRSNLKEQVEHALSAGKLQRLMPQDHVQPTEFRLKQNEFPSLPSLMSCTTPWKQTSVPSAVTNNINGIEDTTKLLLSINQNILDMKDNTRRIDEKLDCIDEKVNRTSLDVKLHNEILMKLLPTLASLVDKFIWPMMLNDVAGLRNKQDQLQKIYSNFNSQLNYLKTDYTARRKHSSSPLPQLSPSQPTSKASICVSTEVGELWNTSQIPHFNIFHQHGTNKSGSVCIAIGKHLKGSRIDLNIENTIIVDVDGLSETVRIIAIYWPAGQTRVLGELESYITKNTIITGDFNASVKEWGSTSADKRERILKEWVEKNNLCYIPSLSNSSKRSNRNIDLTFTNLGGTKGETLKMGTSDHWPIMITCENLVFDKNSIFPHVHWKAYEAILTLLQEFWQKEQIRGMPVDDWYMNYVRFLAALKNRLTQWKGKEKFRPALPPYLIQKLQEVKRVRNKYYRERKICIINEETRVLLRVLTCEVKIEIEKYKTGKWGEFLSKIQETNDNKEQAFWLYLSQIYKHRSLPFSKLDTVTAILTNENEIKDKLYRYYSEQFQTPNTDMPDPYEVQIDIEYLELMNKLALFNENVETINSVEIKKHISRLKPKKSCEFDAVSNYMIKRIPPGYINCLANCFNTWLKEYRYPDVWKLAKIITLNKLKAGVSRCEQTF</sequence>
<evidence type="ECO:0000313" key="3">
    <source>
        <dbReference type="EMBL" id="CAF4713499.1"/>
    </source>
</evidence>
<feature type="domain" description="Endonuclease/exonuclease/phosphatase" evidence="2">
    <location>
        <begin position="607"/>
        <end position="708"/>
    </location>
</feature>
<dbReference type="PANTHER" id="PTHR36688:SF2">
    <property type="entry name" value="ENDONUCLEASE_EXONUCLEASE_PHOSPHATASE DOMAIN-CONTAINING PROTEIN"/>
    <property type="match status" value="1"/>
</dbReference>
<accession>A0A821J090</accession>
<reference evidence="3" key="1">
    <citation type="submission" date="2021-02" db="EMBL/GenBank/DDBJ databases">
        <authorList>
            <person name="Nowell W R."/>
        </authorList>
    </citation>
    <scope>NUCLEOTIDE SEQUENCE</scope>
</reference>
<feature type="compositionally biased region" description="Polar residues" evidence="1">
    <location>
        <begin position="84"/>
        <end position="94"/>
    </location>
</feature>
<feature type="compositionally biased region" description="Polar residues" evidence="1">
    <location>
        <begin position="102"/>
        <end position="117"/>
    </location>
</feature>
<dbReference type="InterPro" id="IPR052560">
    <property type="entry name" value="RdDP_mobile_element"/>
</dbReference>
<dbReference type="InterPro" id="IPR036691">
    <property type="entry name" value="Endo/exonu/phosph_ase_sf"/>
</dbReference>
<name>A0A821J090_9BILA</name>
<feature type="region of interest" description="Disordered" evidence="1">
    <location>
        <begin position="1"/>
        <end position="36"/>
    </location>
</feature>
<dbReference type="GO" id="GO:0003824">
    <property type="term" value="F:catalytic activity"/>
    <property type="evidence" value="ECO:0007669"/>
    <property type="project" value="InterPro"/>
</dbReference>
<dbReference type="EMBL" id="CAJOBR010002934">
    <property type="protein sequence ID" value="CAF4713499.1"/>
    <property type="molecule type" value="Genomic_DNA"/>
</dbReference>
<proteinExistence type="predicted"/>
<evidence type="ECO:0000313" key="4">
    <source>
        <dbReference type="Proteomes" id="UP000663848"/>
    </source>
</evidence>
<comment type="caution">
    <text evidence="3">The sequence shown here is derived from an EMBL/GenBank/DDBJ whole genome shotgun (WGS) entry which is preliminary data.</text>
</comment>
<dbReference type="Pfam" id="PF14529">
    <property type="entry name" value="Exo_endo_phos_2"/>
    <property type="match status" value="1"/>
</dbReference>
<organism evidence="3 4">
    <name type="scientific">Rotaria socialis</name>
    <dbReference type="NCBI Taxonomy" id="392032"/>
    <lineage>
        <taxon>Eukaryota</taxon>
        <taxon>Metazoa</taxon>
        <taxon>Spiralia</taxon>
        <taxon>Gnathifera</taxon>
        <taxon>Rotifera</taxon>
        <taxon>Eurotatoria</taxon>
        <taxon>Bdelloidea</taxon>
        <taxon>Philodinida</taxon>
        <taxon>Philodinidae</taxon>
        <taxon>Rotaria</taxon>
    </lineage>
</organism>
<dbReference type="PANTHER" id="PTHR36688">
    <property type="entry name" value="ENDO/EXONUCLEASE/PHOSPHATASE DOMAIN-CONTAINING PROTEIN"/>
    <property type="match status" value="1"/>
</dbReference>
<feature type="compositionally biased region" description="Basic and acidic residues" evidence="1">
    <location>
        <begin position="1"/>
        <end position="14"/>
    </location>
</feature>
<dbReference type="SUPFAM" id="SSF56219">
    <property type="entry name" value="DNase I-like"/>
    <property type="match status" value="1"/>
</dbReference>
<feature type="region of interest" description="Disordered" evidence="1">
    <location>
        <begin position="70"/>
        <end position="139"/>
    </location>
</feature>
<evidence type="ECO:0000256" key="1">
    <source>
        <dbReference type="SAM" id="MobiDB-lite"/>
    </source>
</evidence>